<dbReference type="PANTHER" id="PTHR33244:SF3">
    <property type="entry name" value="PEPTIDASE A2 DOMAIN-CONTAINING PROTEIN"/>
    <property type="match status" value="1"/>
</dbReference>
<dbReference type="Proteomes" id="UP000827092">
    <property type="component" value="Unassembled WGS sequence"/>
</dbReference>
<name>A0AAV6U725_9ARAC</name>
<dbReference type="EMBL" id="JAFNEN010000591">
    <property type="protein sequence ID" value="KAG8180000.1"/>
    <property type="molecule type" value="Genomic_DNA"/>
</dbReference>
<dbReference type="AlphaFoldDB" id="A0AAV6U725"/>
<proteinExistence type="predicted"/>
<accession>A0AAV6U725</accession>
<evidence type="ECO:0000313" key="3">
    <source>
        <dbReference type="Proteomes" id="UP000827092"/>
    </source>
</evidence>
<sequence>MSVVNYRKKETSIKNIMTESVGQEVLLHVKRRKWKPAVIVSPGPTSRSYMVKMSDGRVFQRNSWFLRALHSQDATQPSSTQTTTSVAPTNDKDLPCVQSEPPSSADQPVTSIPSPGAGNETCVTTRSGRAVRKPERYGF</sequence>
<reference evidence="2 3" key="1">
    <citation type="journal article" date="2022" name="Nat. Ecol. Evol.">
        <title>A masculinizing supergene underlies an exaggerated male reproductive morph in a spider.</title>
        <authorList>
            <person name="Hendrickx F."/>
            <person name="De Corte Z."/>
            <person name="Sonet G."/>
            <person name="Van Belleghem S.M."/>
            <person name="Kostlbacher S."/>
            <person name="Vangestel C."/>
        </authorList>
    </citation>
    <scope>NUCLEOTIDE SEQUENCE [LARGE SCALE GENOMIC DNA]</scope>
    <source>
        <strain evidence="2">W744_W776</strain>
    </source>
</reference>
<evidence type="ECO:0000256" key="1">
    <source>
        <dbReference type="SAM" id="MobiDB-lite"/>
    </source>
</evidence>
<feature type="region of interest" description="Disordered" evidence="1">
    <location>
        <begin position="70"/>
        <end position="139"/>
    </location>
</feature>
<evidence type="ECO:0000313" key="2">
    <source>
        <dbReference type="EMBL" id="KAG8180000.1"/>
    </source>
</evidence>
<protein>
    <submittedName>
        <fullName evidence="2">Uncharacterized protein</fullName>
    </submittedName>
</protein>
<feature type="compositionally biased region" description="Low complexity" evidence="1">
    <location>
        <begin position="74"/>
        <end position="89"/>
    </location>
</feature>
<keyword evidence="3" id="KW-1185">Reference proteome</keyword>
<gene>
    <name evidence="2" type="ORF">JTE90_020955</name>
</gene>
<dbReference type="PANTHER" id="PTHR33244">
    <property type="entry name" value="INTEGRASE CATALYTIC DOMAIN-CONTAINING PROTEIN-RELATED"/>
    <property type="match status" value="1"/>
</dbReference>
<comment type="caution">
    <text evidence="2">The sequence shown here is derived from an EMBL/GenBank/DDBJ whole genome shotgun (WGS) entry which is preliminary data.</text>
</comment>
<organism evidence="2 3">
    <name type="scientific">Oedothorax gibbosus</name>
    <dbReference type="NCBI Taxonomy" id="931172"/>
    <lineage>
        <taxon>Eukaryota</taxon>
        <taxon>Metazoa</taxon>
        <taxon>Ecdysozoa</taxon>
        <taxon>Arthropoda</taxon>
        <taxon>Chelicerata</taxon>
        <taxon>Arachnida</taxon>
        <taxon>Araneae</taxon>
        <taxon>Araneomorphae</taxon>
        <taxon>Entelegynae</taxon>
        <taxon>Araneoidea</taxon>
        <taxon>Linyphiidae</taxon>
        <taxon>Erigoninae</taxon>
        <taxon>Oedothorax</taxon>
    </lineage>
</organism>
<feature type="compositionally biased region" description="Polar residues" evidence="1">
    <location>
        <begin position="100"/>
        <end position="113"/>
    </location>
</feature>